<gene>
    <name evidence="1" type="ORF">LEP1GSC036_1260</name>
</gene>
<comment type="caution">
    <text evidence="1">The sequence shown here is derived from an EMBL/GenBank/DDBJ whole genome shotgun (WGS) entry which is preliminary data.</text>
</comment>
<sequence length="65" mass="7577">MLEIILYGATDIFGFRNRSRGLTGKNPMDRAKSVAYFCMKMGGPTFMIRTMTRNFKLNSDIFWEE</sequence>
<organism evidence="1 2">
    <name type="scientific">Leptospira weilii str. 2006001853</name>
    <dbReference type="NCBI Taxonomy" id="1001589"/>
    <lineage>
        <taxon>Bacteria</taxon>
        <taxon>Pseudomonadati</taxon>
        <taxon>Spirochaetota</taxon>
        <taxon>Spirochaetia</taxon>
        <taxon>Leptospirales</taxon>
        <taxon>Leptospiraceae</taxon>
        <taxon>Leptospira</taxon>
    </lineage>
</organism>
<dbReference type="EMBL" id="AFLV02000053">
    <property type="protein sequence ID" value="EKR64003.1"/>
    <property type="molecule type" value="Genomic_DNA"/>
</dbReference>
<dbReference type="RefSeq" id="WP_004499967.1">
    <property type="nucleotide sequence ID" value="NZ_AFLV02000053.1"/>
</dbReference>
<evidence type="ECO:0000313" key="1">
    <source>
        <dbReference type="EMBL" id="EKR64003.1"/>
    </source>
</evidence>
<evidence type="ECO:0000313" key="2">
    <source>
        <dbReference type="Proteomes" id="UP000001338"/>
    </source>
</evidence>
<protein>
    <submittedName>
        <fullName evidence="1">Uncharacterized protein</fullName>
    </submittedName>
</protein>
<reference evidence="1 2" key="1">
    <citation type="submission" date="2012-10" db="EMBL/GenBank/DDBJ databases">
        <authorList>
            <person name="Harkins D.M."/>
            <person name="Durkin A.S."/>
            <person name="Brinkac L.M."/>
            <person name="Haft D.H."/>
            <person name="Selengut J.D."/>
            <person name="Sanka R."/>
            <person name="DePew J."/>
            <person name="Purushe J."/>
            <person name="Whelen A.C."/>
            <person name="Vinetz J.M."/>
            <person name="Sutton G.G."/>
            <person name="Nierman W.C."/>
            <person name="Fouts D.E."/>
        </authorList>
    </citation>
    <scope>NUCLEOTIDE SEQUENCE [LARGE SCALE GENOMIC DNA]</scope>
    <source>
        <strain evidence="1 2">2006001853</strain>
    </source>
</reference>
<accession>A0A828Z0R9</accession>
<proteinExistence type="predicted"/>
<dbReference type="Proteomes" id="UP000001338">
    <property type="component" value="Unassembled WGS sequence"/>
</dbReference>
<name>A0A828Z0R9_9LEPT</name>
<dbReference type="AlphaFoldDB" id="A0A828Z0R9"/>